<dbReference type="RefSeq" id="WP_246173420.1">
    <property type="nucleotide sequence ID" value="NZ_CP042425.1"/>
</dbReference>
<reference evidence="8" key="1">
    <citation type="submission" date="2019-08" db="EMBL/GenBank/DDBJ databases">
        <title>Limnoglobus roseus gen. nov., sp. nov., a novel freshwater planctomycete with a giant genome from the family Gemmataceae.</title>
        <authorList>
            <person name="Kulichevskaya I.S."/>
            <person name="Naumoff D.G."/>
            <person name="Miroshnikov K."/>
            <person name="Ivanova A."/>
            <person name="Philippov D.A."/>
            <person name="Hakobyan A."/>
            <person name="Rijpstra I.C."/>
            <person name="Sinninghe Damste J.S."/>
            <person name="Liesack W."/>
            <person name="Dedysh S.N."/>
        </authorList>
    </citation>
    <scope>NUCLEOTIDE SEQUENCE [LARGE SCALE GENOMIC DNA]</scope>
    <source>
        <strain evidence="8">PX52</strain>
    </source>
</reference>
<dbReference type="InterPro" id="IPR029063">
    <property type="entry name" value="SAM-dependent_MTases_sf"/>
</dbReference>
<feature type="domain" description="O-methyltransferase dimerisation" evidence="6">
    <location>
        <begin position="15"/>
        <end position="89"/>
    </location>
</feature>
<dbReference type="PANTHER" id="PTHR43712:SF2">
    <property type="entry name" value="O-METHYLTRANSFERASE CICE"/>
    <property type="match status" value="1"/>
</dbReference>
<dbReference type="PANTHER" id="PTHR43712">
    <property type="entry name" value="PUTATIVE (AFU_ORTHOLOGUE AFUA_4G14580)-RELATED"/>
    <property type="match status" value="1"/>
</dbReference>
<feature type="active site" description="Proton acceptor" evidence="4">
    <location>
        <position position="248"/>
    </location>
</feature>
<evidence type="ECO:0000256" key="3">
    <source>
        <dbReference type="ARBA" id="ARBA00022691"/>
    </source>
</evidence>
<protein>
    <submittedName>
        <fullName evidence="7">Methyltransferase</fullName>
    </submittedName>
</protein>
<dbReference type="InterPro" id="IPR001077">
    <property type="entry name" value="COMT_C"/>
</dbReference>
<dbReference type="InterPro" id="IPR016461">
    <property type="entry name" value="COMT-like"/>
</dbReference>
<dbReference type="InterPro" id="IPR012967">
    <property type="entry name" value="COMT_dimerisation"/>
</dbReference>
<accession>A0A5C1ACJ6</accession>
<evidence type="ECO:0000256" key="2">
    <source>
        <dbReference type="ARBA" id="ARBA00022679"/>
    </source>
</evidence>
<dbReference type="GO" id="GO:0046983">
    <property type="term" value="F:protein dimerization activity"/>
    <property type="evidence" value="ECO:0007669"/>
    <property type="project" value="InterPro"/>
</dbReference>
<dbReference type="PROSITE" id="PS51683">
    <property type="entry name" value="SAM_OMT_II"/>
    <property type="match status" value="1"/>
</dbReference>
<gene>
    <name evidence="7" type="ORF">PX52LOC_04100</name>
</gene>
<dbReference type="EMBL" id="CP042425">
    <property type="protein sequence ID" value="QEL17119.1"/>
    <property type="molecule type" value="Genomic_DNA"/>
</dbReference>
<dbReference type="SUPFAM" id="SSF53335">
    <property type="entry name" value="S-adenosyl-L-methionine-dependent methyltransferases"/>
    <property type="match status" value="1"/>
</dbReference>
<dbReference type="SUPFAM" id="SSF46785">
    <property type="entry name" value="Winged helix' DNA-binding domain"/>
    <property type="match status" value="1"/>
</dbReference>
<dbReference type="PIRSF" id="PIRSF005739">
    <property type="entry name" value="O-mtase"/>
    <property type="match status" value="1"/>
</dbReference>
<keyword evidence="3" id="KW-0949">S-adenosyl-L-methionine</keyword>
<keyword evidence="2 7" id="KW-0808">Transferase</keyword>
<dbReference type="Gene3D" id="1.10.10.10">
    <property type="entry name" value="Winged helix-like DNA-binding domain superfamily/Winged helix DNA-binding domain"/>
    <property type="match status" value="1"/>
</dbReference>
<dbReference type="InterPro" id="IPR036390">
    <property type="entry name" value="WH_DNA-bd_sf"/>
</dbReference>
<keyword evidence="1 7" id="KW-0489">Methyltransferase</keyword>
<evidence type="ECO:0000256" key="4">
    <source>
        <dbReference type="PIRSR" id="PIRSR005739-1"/>
    </source>
</evidence>
<organism evidence="7 8">
    <name type="scientific">Limnoglobus roseus</name>
    <dbReference type="NCBI Taxonomy" id="2598579"/>
    <lineage>
        <taxon>Bacteria</taxon>
        <taxon>Pseudomonadati</taxon>
        <taxon>Planctomycetota</taxon>
        <taxon>Planctomycetia</taxon>
        <taxon>Gemmatales</taxon>
        <taxon>Gemmataceae</taxon>
        <taxon>Limnoglobus</taxon>
    </lineage>
</organism>
<feature type="domain" description="O-methyltransferase C-terminal" evidence="5">
    <location>
        <begin position="113"/>
        <end position="319"/>
    </location>
</feature>
<dbReference type="Gene3D" id="3.40.50.150">
    <property type="entry name" value="Vaccinia Virus protein VP39"/>
    <property type="match status" value="1"/>
</dbReference>
<dbReference type="GO" id="GO:0008171">
    <property type="term" value="F:O-methyltransferase activity"/>
    <property type="evidence" value="ECO:0007669"/>
    <property type="project" value="InterPro"/>
</dbReference>
<sequence>MSENAPLPPEAVVTQMIFGKWVAMALSVAAKLRLADALAAGPRAVADLAAETNTHAPSLYRLLRALASAGVFAEDADGRFRQTPLSAVLRTGVPGSMRAVADYCGADWSWRPWGQLMETVRTGATAFDAVFGEPVFDHLAKRPAESAVFNEGMTGFSTQAAPAVAASYDFSPFGTIVDVGGGHGHLLCTILARRHSPRGVVFDAPHVAAGAGPAIAAAGLSGRCRAEGGDFFAAVPAGDAYVLKHIIHDWPDDKAATILRNCRATANAGAKLVLVEIVIPPGNDPSPGKWLDLEMLAIASGKERTEKEYAALLTAAGWRLARVVSTGAPVSVIEGVVA</sequence>
<dbReference type="Gene3D" id="1.10.287.1350">
    <property type="match status" value="1"/>
</dbReference>
<keyword evidence="8" id="KW-1185">Reference proteome</keyword>
<evidence type="ECO:0000256" key="1">
    <source>
        <dbReference type="ARBA" id="ARBA00022603"/>
    </source>
</evidence>
<evidence type="ECO:0000259" key="6">
    <source>
        <dbReference type="Pfam" id="PF08100"/>
    </source>
</evidence>
<dbReference type="Proteomes" id="UP000324974">
    <property type="component" value="Chromosome"/>
</dbReference>
<evidence type="ECO:0000313" key="8">
    <source>
        <dbReference type="Proteomes" id="UP000324974"/>
    </source>
</evidence>
<dbReference type="Pfam" id="PF08100">
    <property type="entry name" value="Dimerisation"/>
    <property type="match status" value="1"/>
</dbReference>
<dbReference type="InterPro" id="IPR036388">
    <property type="entry name" value="WH-like_DNA-bd_sf"/>
</dbReference>
<evidence type="ECO:0000313" key="7">
    <source>
        <dbReference type="EMBL" id="QEL17119.1"/>
    </source>
</evidence>
<dbReference type="Pfam" id="PF00891">
    <property type="entry name" value="Methyltransf_2"/>
    <property type="match status" value="1"/>
</dbReference>
<dbReference type="AlphaFoldDB" id="A0A5C1ACJ6"/>
<proteinExistence type="predicted"/>
<dbReference type="KEGG" id="lrs:PX52LOC_04100"/>
<evidence type="ECO:0000259" key="5">
    <source>
        <dbReference type="Pfam" id="PF00891"/>
    </source>
</evidence>
<dbReference type="GO" id="GO:0032259">
    <property type="term" value="P:methylation"/>
    <property type="evidence" value="ECO:0007669"/>
    <property type="project" value="UniProtKB-KW"/>
</dbReference>
<name>A0A5C1ACJ6_9BACT</name>